<proteinExistence type="predicted"/>
<evidence type="ECO:0000259" key="2">
    <source>
        <dbReference type="PROSITE" id="PS51733"/>
    </source>
</evidence>
<organism evidence="3">
    <name type="scientific">hydrothermal vent metagenome</name>
    <dbReference type="NCBI Taxonomy" id="652676"/>
    <lineage>
        <taxon>unclassified sequences</taxon>
        <taxon>metagenomes</taxon>
        <taxon>ecological metagenomes</taxon>
    </lineage>
</organism>
<dbReference type="PANTHER" id="PTHR12835:SF5">
    <property type="entry name" value="BIOTIN--PROTEIN LIGASE"/>
    <property type="match status" value="1"/>
</dbReference>
<dbReference type="AlphaFoldDB" id="A0A1W1D9R0"/>
<dbReference type="GO" id="GO:0004077">
    <property type="term" value="F:biotin--[biotin carboxyl-carrier protein] ligase activity"/>
    <property type="evidence" value="ECO:0007669"/>
    <property type="project" value="UniProtKB-EC"/>
</dbReference>
<dbReference type="InterPro" id="IPR045864">
    <property type="entry name" value="aa-tRNA-synth_II/BPL/LPL"/>
</dbReference>
<dbReference type="Pfam" id="PF03099">
    <property type="entry name" value="BPL_LplA_LipB"/>
    <property type="match status" value="1"/>
</dbReference>
<gene>
    <name evidence="3" type="ORF">MNB_SUP05-4-653</name>
</gene>
<sequence length="250" mass="27579">MADYSNLEGQIDSPVECFVFDSIPSTNDFLSSLTFSKTTQVCIAREQTQGKGQYDRTWLSQKDTNVLFSIRHVFDTSVSLNGLSLVIGLAVVNTLEELGLANVKLKWPNDVFFNEKKMAGILIENSVQGKSQSVVIGLGLNYKLNQAFECDTPWVDLASVLQKLPSIEDLSAVLINTILKYCQLFAAQGLTYFLKSWQAVDYLAGKGAEVDIDNQTLQGVIMGVSQQGALMIKTDSKVVEAYSSKQIRLI</sequence>
<dbReference type="PANTHER" id="PTHR12835">
    <property type="entry name" value="BIOTIN PROTEIN LIGASE"/>
    <property type="match status" value="1"/>
</dbReference>
<feature type="domain" description="BPL/LPL catalytic" evidence="2">
    <location>
        <begin position="12"/>
        <end position="186"/>
    </location>
</feature>
<dbReference type="SUPFAM" id="SSF55681">
    <property type="entry name" value="Class II aaRS and biotin synthetases"/>
    <property type="match status" value="1"/>
</dbReference>
<keyword evidence="1 3" id="KW-0436">Ligase</keyword>
<dbReference type="GO" id="GO:0005737">
    <property type="term" value="C:cytoplasm"/>
    <property type="evidence" value="ECO:0007669"/>
    <property type="project" value="TreeGrafter"/>
</dbReference>
<dbReference type="Gene3D" id="3.30.930.10">
    <property type="entry name" value="Bira Bifunctional Protein, Domain 2"/>
    <property type="match status" value="1"/>
</dbReference>
<protein>
    <submittedName>
        <fullName evidence="3">Biotin--protein ligase, / Biotin operon repressor</fullName>
        <ecNumber evidence="3">6.3.4.9</ecNumber>
    </submittedName>
</protein>
<dbReference type="EMBL" id="FPHR01000021">
    <property type="protein sequence ID" value="SFV77351.1"/>
    <property type="molecule type" value="Genomic_DNA"/>
</dbReference>
<reference evidence="3" key="1">
    <citation type="submission" date="2016-10" db="EMBL/GenBank/DDBJ databases">
        <authorList>
            <person name="de Groot N.N."/>
        </authorList>
    </citation>
    <scope>NUCLEOTIDE SEQUENCE</scope>
</reference>
<dbReference type="Gene3D" id="2.30.30.100">
    <property type="match status" value="1"/>
</dbReference>
<dbReference type="EC" id="6.3.4.9" evidence="3"/>
<dbReference type="CDD" id="cd16442">
    <property type="entry name" value="BPL"/>
    <property type="match status" value="1"/>
</dbReference>
<name>A0A1W1D9R0_9ZZZZ</name>
<dbReference type="InterPro" id="IPR004143">
    <property type="entry name" value="BPL_LPL_catalytic"/>
</dbReference>
<dbReference type="InterPro" id="IPR004408">
    <property type="entry name" value="Biotin_CoA_COase_ligase"/>
</dbReference>
<dbReference type="NCBIfam" id="TIGR00121">
    <property type="entry name" value="birA_ligase"/>
    <property type="match status" value="1"/>
</dbReference>
<accession>A0A1W1D9R0</accession>
<evidence type="ECO:0000313" key="3">
    <source>
        <dbReference type="EMBL" id="SFV77351.1"/>
    </source>
</evidence>
<dbReference type="PROSITE" id="PS51733">
    <property type="entry name" value="BPL_LPL_CATALYTIC"/>
    <property type="match status" value="1"/>
</dbReference>
<evidence type="ECO:0000256" key="1">
    <source>
        <dbReference type="ARBA" id="ARBA00022598"/>
    </source>
</evidence>